<dbReference type="CDD" id="cd00084">
    <property type="entry name" value="HMG-box_SF"/>
    <property type="match status" value="1"/>
</dbReference>
<reference evidence="4" key="1">
    <citation type="journal article" date="2020" name="Stud. Mycol.">
        <title>101 Dothideomycetes genomes: a test case for predicting lifestyles and emergence of pathogens.</title>
        <authorList>
            <person name="Haridas S."/>
            <person name="Albert R."/>
            <person name="Binder M."/>
            <person name="Bloem J."/>
            <person name="Labutti K."/>
            <person name="Salamov A."/>
            <person name="Andreopoulos B."/>
            <person name="Baker S."/>
            <person name="Barry K."/>
            <person name="Bills G."/>
            <person name="Bluhm B."/>
            <person name="Cannon C."/>
            <person name="Castanera R."/>
            <person name="Culley D."/>
            <person name="Daum C."/>
            <person name="Ezra D."/>
            <person name="Gonzalez J."/>
            <person name="Henrissat B."/>
            <person name="Kuo A."/>
            <person name="Liang C."/>
            <person name="Lipzen A."/>
            <person name="Lutzoni F."/>
            <person name="Magnuson J."/>
            <person name="Mondo S."/>
            <person name="Nolan M."/>
            <person name="Ohm R."/>
            <person name="Pangilinan J."/>
            <person name="Park H.-J."/>
            <person name="Ramirez L."/>
            <person name="Alfaro M."/>
            <person name="Sun H."/>
            <person name="Tritt A."/>
            <person name="Yoshinaga Y."/>
            <person name="Zwiers L.-H."/>
            <person name="Turgeon B."/>
            <person name="Goodwin S."/>
            <person name="Spatafora J."/>
            <person name="Crous P."/>
            <person name="Grigoriev I."/>
        </authorList>
    </citation>
    <scope>NUCLEOTIDE SEQUENCE</scope>
    <source>
        <strain evidence="4">CBS 627.86</strain>
    </source>
</reference>
<feature type="region of interest" description="Disordered" evidence="2">
    <location>
        <begin position="59"/>
        <end position="130"/>
    </location>
</feature>
<dbReference type="EMBL" id="ML977313">
    <property type="protein sequence ID" value="KAF2120515.1"/>
    <property type="molecule type" value="Genomic_DNA"/>
</dbReference>
<evidence type="ECO:0000313" key="5">
    <source>
        <dbReference type="Proteomes" id="UP000799770"/>
    </source>
</evidence>
<sequence>MLARGVLCRLAAEVPRTSTHDLPQLARLLQRSLAARNGSSIGALSRGLGASLANSRRSYATTVRAKKPTATVKKAVKKQAAKKPAPKKKAAAKTAGRLKKKPAAKKAAPKKKKAAAKPKTKRAKKELTPEQKEKALIRQLKVLALREPTSTRALPTHAVFVSEAFKDNKKIGLAQASDKFKSLTTAEREHYNHLTSERNAARKAEYNAWVRSYTPEQIRIANNARARLRKLLKGKQKSAPAHTAKIQDDRQYKKGPTSYAMFIKDRYASGDLKGIGVGEAAKLISNEWKSLSAGEKQKYNDAYAAERTSRAGEFQRAYGHAPL</sequence>
<dbReference type="AlphaFoldDB" id="A0A6A5ZMQ3"/>
<keyword evidence="5" id="KW-1185">Reference proteome</keyword>
<feature type="domain" description="HMG box" evidence="3">
    <location>
        <begin position="252"/>
        <end position="318"/>
    </location>
</feature>
<dbReference type="PROSITE" id="PS50118">
    <property type="entry name" value="HMG_BOX_2"/>
    <property type="match status" value="1"/>
</dbReference>
<proteinExistence type="predicted"/>
<feature type="compositionally biased region" description="Low complexity" evidence="2">
    <location>
        <begin position="60"/>
        <end position="73"/>
    </location>
</feature>
<name>A0A6A5ZMQ3_9PLEO</name>
<dbReference type="GO" id="GO:0003677">
    <property type="term" value="F:DNA binding"/>
    <property type="evidence" value="ECO:0007669"/>
    <property type="project" value="UniProtKB-UniRule"/>
</dbReference>
<dbReference type="InterPro" id="IPR036910">
    <property type="entry name" value="HMG_box_dom_sf"/>
</dbReference>
<dbReference type="Pfam" id="PF09011">
    <property type="entry name" value="HMG_box_2"/>
    <property type="match status" value="1"/>
</dbReference>
<organism evidence="4 5">
    <name type="scientific">Lophiotrema nucula</name>
    <dbReference type="NCBI Taxonomy" id="690887"/>
    <lineage>
        <taxon>Eukaryota</taxon>
        <taxon>Fungi</taxon>
        <taxon>Dikarya</taxon>
        <taxon>Ascomycota</taxon>
        <taxon>Pezizomycotina</taxon>
        <taxon>Dothideomycetes</taxon>
        <taxon>Pleosporomycetidae</taxon>
        <taxon>Pleosporales</taxon>
        <taxon>Lophiotremataceae</taxon>
        <taxon>Lophiotrema</taxon>
    </lineage>
</organism>
<dbReference type="SUPFAM" id="SSF47095">
    <property type="entry name" value="HMG-box"/>
    <property type="match status" value="1"/>
</dbReference>
<evidence type="ECO:0000256" key="1">
    <source>
        <dbReference type="PROSITE-ProRule" id="PRU00267"/>
    </source>
</evidence>
<keyword evidence="1" id="KW-0539">Nucleus</keyword>
<gene>
    <name evidence="4" type="ORF">BDV96DRAFT_641193</name>
</gene>
<evidence type="ECO:0000259" key="3">
    <source>
        <dbReference type="PROSITE" id="PS50118"/>
    </source>
</evidence>
<dbReference type="Gene3D" id="1.10.30.10">
    <property type="entry name" value="High mobility group box domain"/>
    <property type="match status" value="2"/>
</dbReference>
<protein>
    <recommendedName>
        <fullName evidence="3">HMG box domain-containing protein</fullName>
    </recommendedName>
</protein>
<dbReference type="GO" id="GO:0005634">
    <property type="term" value="C:nucleus"/>
    <property type="evidence" value="ECO:0007669"/>
    <property type="project" value="UniProtKB-UniRule"/>
</dbReference>
<dbReference type="OrthoDB" id="1919336at2759"/>
<evidence type="ECO:0000256" key="2">
    <source>
        <dbReference type="SAM" id="MobiDB-lite"/>
    </source>
</evidence>
<feature type="DNA-binding region" description="HMG box" evidence="1">
    <location>
        <begin position="252"/>
        <end position="318"/>
    </location>
</feature>
<dbReference type="InterPro" id="IPR009071">
    <property type="entry name" value="HMG_box_dom"/>
</dbReference>
<accession>A0A6A5ZMQ3</accession>
<dbReference type="Proteomes" id="UP000799770">
    <property type="component" value="Unassembled WGS sequence"/>
</dbReference>
<evidence type="ECO:0000313" key="4">
    <source>
        <dbReference type="EMBL" id="KAF2120515.1"/>
    </source>
</evidence>
<feature type="compositionally biased region" description="Basic residues" evidence="2">
    <location>
        <begin position="74"/>
        <end position="124"/>
    </location>
</feature>
<dbReference type="SMART" id="SM00398">
    <property type="entry name" value="HMG"/>
    <property type="match status" value="1"/>
</dbReference>
<keyword evidence="1" id="KW-0238">DNA-binding</keyword>